<dbReference type="EMBL" id="CH474040">
    <property type="protein sequence ID" value="EDL88338.1"/>
    <property type="molecule type" value="Genomic_DNA"/>
</dbReference>
<evidence type="ECO:0000313" key="2">
    <source>
        <dbReference type="Proteomes" id="UP000234681"/>
    </source>
</evidence>
<proteinExistence type="predicted"/>
<reference evidence="1 2" key="1">
    <citation type="submission" date="2005-07" db="EMBL/GenBank/DDBJ databases">
        <authorList>
            <person name="Mural R.J."/>
            <person name="Li P.W."/>
            <person name="Adams M.D."/>
            <person name="Amanatides P.G."/>
            <person name="Baden-Tillson H."/>
            <person name="Barnstead M."/>
            <person name="Chin S.H."/>
            <person name="Dew I."/>
            <person name="Evans C.A."/>
            <person name="Ferriera S."/>
            <person name="Flanigan M."/>
            <person name="Fosler C."/>
            <person name="Glodek A."/>
            <person name="Gu Z."/>
            <person name="Holt R.A."/>
            <person name="Jennings D."/>
            <person name="Kraft C.L."/>
            <person name="Lu F."/>
            <person name="Nguyen T."/>
            <person name="Nusskern D.R."/>
            <person name="Pfannkoch C.M."/>
            <person name="Sitter C."/>
            <person name="Sutton G.G."/>
            <person name="Venter J.C."/>
            <person name="Wang Z."/>
            <person name="Woodage T."/>
            <person name="Zheng X.H."/>
            <person name="Zhong F."/>
        </authorList>
    </citation>
    <scope>NUCLEOTIDE SEQUENCE [LARGE SCALE GENOMIC DNA]</scope>
    <source>
        <strain>BN</strain>
        <strain evidence="2">Sprague-Dawley</strain>
    </source>
</reference>
<name>A6KE33_RAT</name>
<dbReference type="AlphaFoldDB" id="A6KE33"/>
<organism evidence="1 2">
    <name type="scientific">Rattus norvegicus</name>
    <name type="common">Rat</name>
    <dbReference type="NCBI Taxonomy" id="10116"/>
    <lineage>
        <taxon>Eukaryota</taxon>
        <taxon>Metazoa</taxon>
        <taxon>Chordata</taxon>
        <taxon>Craniata</taxon>
        <taxon>Vertebrata</taxon>
        <taxon>Euteleostomi</taxon>
        <taxon>Mammalia</taxon>
        <taxon>Eutheria</taxon>
        <taxon>Euarchontoglires</taxon>
        <taxon>Glires</taxon>
        <taxon>Rodentia</taxon>
        <taxon>Myomorpha</taxon>
        <taxon>Muroidea</taxon>
        <taxon>Muridae</taxon>
        <taxon>Murinae</taxon>
        <taxon>Rattus</taxon>
    </lineage>
</organism>
<evidence type="ECO:0000313" key="1">
    <source>
        <dbReference type="EMBL" id="EDL88338.1"/>
    </source>
</evidence>
<dbReference type="Proteomes" id="UP000234681">
    <property type="component" value="Chromosome 15"/>
</dbReference>
<sequence>MLRDLTDKMLEFERIEESVVLMNILASVYHTQKI</sequence>
<gene>
    <name evidence="1" type="ORF">rCG_61162</name>
</gene>
<protein>
    <submittedName>
        <fullName evidence="1">RCG61162</fullName>
    </submittedName>
</protein>
<accession>A6KE33</accession>